<gene>
    <name evidence="3" type="ORF">GU336_02190</name>
</gene>
<dbReference type="PROSITE" id="PS51257">
    <property type="entry name" value="PROKAR_LIPOPROTEIN"/>
    <property type="match status" value="1"/>
</dbReference>
<sequence length="173" mass="18923">MKKQIVILLSVVTLLTGLSACSKSTTDSSTDKKAETVKKSSKSEETKDSSEEKKVSSEKKDTSSKFDNFDLMIEAAQSQTTALKQQFGEMFSDISITKGEGHTIVYTYIFSTDPGYQIDVEALKPALVKAMKPTIDATKAIFPDVKIQVIYLSPDLTEFANVTITQADTDSIS</sequence>
<keyword evidence="2" id="KW-0732">Signal</keyword>
<protein>
    <submittedName>
        <fullName evidence="3">Uncharacterized protein</fullName>
    </submittedName>
</protein>
<accession>A0A6H0UBY3</accession>
<evidence type="ECO:0000256" key="2">
    <source>
        <dbReference type="SAM" id="SignalP"/>
    </source>
</evidence>
<dbReference type="RefSeq" id="WP_167838359.1">
    <property type="nucleotide sequence ID" value="NZ_CP047616.1"/>
</dbReference>
<name>A0A6H0UBY3_9LACT</name>
<feature type="region of interest" description="Disordered" evidence="1">
    <location>
        <begin position="22"/>
        <end position="59"/>
    </location>
</feature>
<dbReference type="Proteomes" id="UP000501945">
    <property type="component" value="Chromosome"/>
</dbReference>
<dbReference type="AlphaFoldDB" id="A0A6H0UBY3"/>
<proteinExistence type="predicted"/>
<feature type="chain" id="PRO_5043669176" evidence="2">
    <location>
        <begin position="23"/>
        <end position="173"/>
    </location>
</feature>
<reference evidence="3 4" key="1">
    <citation type="submission" date="2019-12" db="EMBL/GenBank/DDBJ databases">
        <title>Whole genome sequences of Lactococcus raffinolactis strains isolated from sewage.</title>
        <authorList>
            <person name="Ybazeta G."/>
            <person name="Ross M."/>
            <person name="Brabant-Kirwan D."/>
            <person name="Saleh M."/>
            <person name="Dillon J.A."/>
            <person name="Splinter K."/>
            <person name="Nokhbeh R."/>
        </authorList>
    </citation>
    <scope>NUCLEOTIDE SEQUENCE [LARGE SCALE GENOMIC DNA]</scope>
    <source>
        <strain evidence="3 4">Lr_19_5</strain>
    </source>
</reference>
<evidence type="ECO:0000313" key="3">
    <source>
        <dbReference type="EMBL" id="QIW53058.1"/>
    </source>
</evidence>
<evidence type="ECO:0000313" key="4">
    <source>
        <dbReference type="Proteomes" id="UP000501945"/>
    </source>
</evidence>
<evidence type="ECO:0000256" key="1">
    <source>
        <dbReference type="SAM" id="MobiDB-lite"/>
    </source>
</evidence>
<dbReference type="EMBL" id="CP047616">
    <property type="protein sequence ID" value="QIW53058.1"/>
    <property type="molecule type" value="Genomic_DNA"/>
</dbReference>
<feature type="signal peptide" evidence="2">
    <location>
        <begin position="1"/>
        <end position="22"/>
    </location>
</feature>
<organism evidence="3 4">
    <name type="scientific">Pseudolactococcus raffinolactis</name>
    <dbReference type="NCBI Taxonomy" id="1366"/>
    <lineage>
        <taxon>Bacteria</taxon>
        <taxon>Bacillati</taxon>
        <taxon>Bacillota</taxon>
        <taxon>Bacilli</taxon>
        <taxon>Lactobacillales</taxon>
        <taxon>Streptococcaceae</taxon>
        <taxon>Pseudolactococcus</taxon>
    </lineage>
</organism>
<feature type="compositionally biased region" description="Basic and acidic residues" evidence="1">
    <location>
        <begin position="29"/>
        <end position="59"/>
    </location>
</feature>